<protein>
    <submittedName>
        <fullName evidence="1">Uncharacterized protein</fullName>
    </submittedName>
</protein>
<dbReference type="EMBL" id="MU393513">
    <property type="protein sequence ID" value="KAI4863017.1"/>
    <property type="molecule type" value="Genomic_DNA"/>
</dbReference>
<gene>
    <name evidence="1" type="ORF">F4820DRAFT_471924</name>
</gene>
<organism evidence="1 2">
    <name type="scientific">Hypoxylon rubiginosum</name>
    <dbReference type="NCBI Taxonomy" id="110542"/>
    <lineage>
        <taxon>Eukaryota</taxon>
        <taxon>Fungi</taxon>
        <taxon>Dikarya</taxon>
        <taxon>Ascomycota</taxon>
        <taxon>Pezizomycotina</taxon>
        <taxon>Sordariomycetes</taxon>
        <taxon>Xylariomycetidae</taxon>
        <taxon>Xylariales</taxon>
        <taxon>Hypoxylaceae</taxon>
        <taxon>Hypoxylon</taxon>
    </lineage>
</organism>
<keyword evidence="2" id="KW-1185">Reference proteome</keyword>
<accession>A0ACB9YUD3</accession>
<proteinExistence type="predicted"/>
<reference evidence="1 2" key="1">
    <citation type="journal article" date="2022" name="New Phytol.">
        <title>Ecological generalism drives hyperdiversity of secondary metabolite gene clusters in xylarialean endophytes.</title>
        <authorList>
            <person name="Franco M.E.E."/>
            <person name="Wisecaver J.H."/>
            <person name="Arnold A.E."/>
            <person name="Ju Y.M."/>
            <person name="Slot J.C."/>
            <person name="Ahrendt S."/>
            <person name="Moore L.P."/>
            <person name="Eastman K.E."/>
            <person name="Scott K."/>
            <person name="Konkel Z."/>
            <person name="Mondo S.J."/>
            <person name="Kuo A."/>
            <person name="Hayes R.D."/>
            <person name="Haridas S."/>
            <person name="Andreopoulos B."/>
            <person name="Riley R."/>
            <person name="LaButti K."/>
            <person name="Pangilinan J."/>
            <person name="Lipzen A."/>
            <person name="Amirebrahimi M."/>
            <person name="Yan J."/>
            <person name="Adam C."/>
            <person name="Keymanesh K."/>
            <person name="Ng V."/>
            <person name="Louie K."/>
            <person name="Northen T."/>
            <person name="Drula E."/>
            <person name="Henrissat B."/>
            <person name="Hsieh H.M."/>
            <person name="Youens-Clark K."/>
            <person name="Lutzoni F."/>
            <person name="Miadlikowska J."/>
            <person name="Eastwood D.C."/>
            <person name="Hamelin R.C."/>
            <person name="Grigoriev I.V."/>
            <person name="U'Ren J.M."/>
        </authorList>
    </citation>
    <scope>NUCLEOTIDE SEQUENCE [LARGE SCALE GENOMIC DNA]</scope>
    <source>
        <strain evidence="1 2">CBS 119005</strain>
    </source>
</reference>
<name>A0ACB9YUD3_9PEZI</name>
<evidence type="ECO:0000313" key="1">
    <source>
        <dbReference type="EMBL" id="KAI4863017.1"/>
    </source>
</evidence>
<evidence type="ECO:0000313" key="2">
    <source>
        <dbReference type="Proteomes" id="UP001497700"/>
    </source>
</evidence>
<comment type="caution">
    <text evidence="1">The sequence shown here is derived from an EMBL/GenBank/DDBJ whole genome shotgun (WGS) entry which is preliminary data.</text>
</comment>
<sequence>MKILQRFGSFKVASSPAYGERVEDSVDSTEREGLIPDSETNPRQESRAKSLIHHYGIWHLAFVASQSITVAVLIICIMIADQGPSEITCARKLSPYSPALETGDVEYEEFTDQNHLMQPSPYRGNPTPEIEEAWIRLWRLPTIHFPEEHMVALNKSPPASYVHVADEYGGGMLGFLDVFHQLHCLNMIRQYTYRDVYDYSNVTAFRASDELVRGHVDHCIETVRRAIMCTSDVTPMVFNRDSSRASGGKSDFNIKRKCRNFSKIQDWAIKNRGYPDKPA</sequence>
<dbReference type="Proteomes" id="UP001497700">
    <property type="component" value="Unassembled WGS sequence"/>
</dbReference>